<dbReference type="AlphaFoldDB" id="A0A370LBY4"/>
<dbReference type="RefSeq" id="WP_114827458.1">
    <property type="nucleotide sequence ID" value="NZ_QQTO01000019.1"/>
</dbReference>
<dbReference type="EMBL" id="QQTP01000001">
    <property type="protein sequence ID" value="RDJ29340.1"/>
    <property type="molecule type" value="Genomic_DNA"/>
</dbReference>
<organism evidence="1 2">
    <name type="scientific">Bosea caraganae</name>
    <dbReference type="NCBI Taxonomy" id="2763117"/>
    <lineage>
        <taxon>Bacteria</taxon>
        <taxon>Pseudomonadati</taxon>
        <taxon>Pseudomonadota</taxon>
        <taxon>Alphaproteobacteria</taxon>
        <taxon>Hyphomicrobiales</taxon>
        <taxon>Boseaceae</taxon>
        <taxon>Bosea</taxon>
    </lineage>
</organism>
<reference evidence="2" key="1">
    <citation type="submission" date="2018-07" db="EMBL/GenBank/DDBJ databases">
        <authorList>
            <person name="Safronova V.I."/>
            <person name="Chirak E.R."/>
            <person name="Sazanova A.L."/>
        </authorList>
    </citation>
    <scope>NUCLEOTIDE SEQUENCE [LARGE SCALE GENOMIC DNA]</scope>
    <source>
        <strain evidence="2">RCAM04685</strain>
    </source>
</reference>
<dbReference type="OrthoDB" id="9804993at2"/>
<gene>
    <name evidence="1" type="ORF">DWE98_01940</name>
</gene>
<name>A0A370LBY4_9HYPH</name>
<dbReference type="InterPro" id="IPR010662">
    <property type="entry name" value="RBBP9/YdeN"/>
</dbReference>
<accession>A0A370LBY4</accession>
<comment type="caution">
    <text evidence="1">The sequence shown here is derived from an EMBL/GenBank/DDBJ whole genome shotgun (WGS) entry which is preliminary data.</text>
</comment>
<dbReference type="GO" id="GO:0016787">
    <property type="term" value="F:hydrolase activity"/>
    <property type="evidence" value="ECO:0007669"/>
    <property type="project" value="UniProtKB-KW"/>
</dbReference>
<dbReference type="InterPro" id="IPR029058">
    <property type="entry name" value="AB_hydrolase_fold"/>
</dbReference>
<protein>
    <submittedName>
        <fullName evidence="1">Serine hydrolase family protein</fullName>
    </submittedName>
</protein>
<dbReference type="SUPFAM" id="SSF53474">
    <property type="entry name" value="alpha/beta-Hydrolases"/>
    <property type="match status" value="1"/>
</dbReference>
<sequence>MKSSDADIFIIPGWSGSGPDHWQSRWEAKLTTARRIEQDDWYKPARDAWANRIVAAVRAATRPVVLVAHSAGVSAVAHAAEHLKPGEVAGAFLVAPASERAKGAIPGMTPDFIPHRRETLPFPSVLISSTTDPYCTQDEAKALAEAWGAEFVDAGDNGHLNTESGHGPWPDGLLRFAGFLRQLKAT</sequence>
<evidence type="ECO:0000313" key="2">
    <source>
        <dbReference type="Proteomes" id="UP000255207"/>
    </source>
</evidence>
<evidence type="ECO:0000313" key="1">
    <source>
        <dbReference type="EMBL" id="RDJ29340.1"/>
    </source>
</evidence>
<dbReference type="Gene3D" id="3.40.50.1820">
    <property type="entry name" value="alpha/beta hydrolase"/>
    <property type="match status" value="1"/>
</dbReference>
<proteinExistence type="predicted"/>
<keyword evidence="1" id="KW-0378">Hydrolase</keyword>
<dbReference type="Proteomes" id="UP000255207">
    <property type="component" value="Unassembled WGS sequence"/>
</dbReference>
<dbReference type="Pfam" id="PF06821">
    <property type="entry name" value="Ser_hydrolase"/>
    <property type="match status" value="1"/>
</dbReference>
<keyword evidence="2" id="KW-1185">Reference proteome</keyword>